<dbReference type="EMBL" id="UOFI01000108">
    <property type="protein sequence ID" value="VAW67720.1"/>
    <property type="molecule type" value="Genomic_DNA"/>
</dbReference>
<dbReference type="Pfam" id="PF03472">
    <property type="entry name" value="Autoind_bind"/>
    <property type="match status" value="1"/>
</dbReference>
<keyword evidence="3" id="KW-0804">Transcription</keyword>
<keyword evidence="1" id="KW-0805">Transcription regulation</keyword>
<dbReference type="InterPro" id="IPR036693">
    <property type="entry name" value="TF_LuxR_autoind-bd_dom_sf"/>
</dbReference>
<evidence type="ECO:0000256" key="1">
    <source>
        <dbReference type="ARBA" id="ARBA00023015"/>
    </source>
</evidence>
<dbReference type="GO" id="GO:0003677">
    <property type="term" value="F:DNA binding"/>
    <property type="evidence" value="ECO:0007669"/>
    <property type="project" value="UniProtKB-KW"/>
</dbReference>
<dbReference type="PROSITE" id="PS50043">
    <property type="entry name" value="HTH_LUXR_2"/>
    <property type="match status" value="1"/>
</dbReference>
<dbReference type="AlphaFoldDB" id="A0A3B0XSR3"/>
<accession>A0A3B0XSR3</accession>
<dbReference type="InterPro" id="IPR000792">
    <property type="entry name" value="Tscrpt_reg_LuxR_C"/>
</dbReference>
<evidence type="ECO:0000256" key="2">
    <source>
        <dbReference type="ARBA" id="ARBA00023125"/>
    </source>
</evidence>
<dbReference type="CDD" id="cd06170">
    <property type="entry name" value="LuxR_C_like"/>
    <property type="match status" value="1"/>
</dbReference>
<name>A0A3B0XSR3_9ZZZZ</name>
<proteinExistence type="predicted"/>
<dbReference type="Pfam" id="PF00196">
    <property type="entry name" value="GerE"/>
    <property type="match status" value="1"/>
</dbReference>
<dbReference type="SUPFAM" id="SSF75516">
    <property type="entry name" value="Pheromone-binding domain of LuxR-like quorum-sensing transcription factors"/>
    <property type="match status" value="1"/>
</dbReference>
<evidence type="ECO:0000313" key="5">
    <source>
        <dbReference type="EMBL" id="VAW67720.1"/>
    </source>
</evidence>
<gene>
    <name evidence="5" type="ORF">MNBD_GAMMA09-3554</name>
</gene>
<dbReference type="GO" id="GO:0006355">
    <property type="term" value="P:regulation of DNA-templated transcription"/>
    <property type="evidence" value="ECO:0007669"/>
    <property type="project" value="InterPro"/>
</dbReference>
<dbReference type="InterPro" id="IPR005143">
    <property type="entry name" value="TF_LuxR_autoind-bd_dom"/>
</dbReference>
<dbReference type="InterPro" id="IPR016032">
    <property type="entry name" value="Sig_transdc_resp-reg_C-effctor"/>
</dbReference>
<protein>
    <recommendedName>
        <fullName evidence="4">HTH luxR-type domain-containing protein</fullName>
    </recommendedName>
</protein>
<dbReference type="PANTHER" id="PTHR44688:SF16">
    <property type="entry name" value="DNA-BINDING TRANSCRIPTIONAL ACTIVATOR DEVR_DOSR"/>
    <property type="match status" value="1"/>
</dbReference>
<evidence type="ECO:0000256" key="3">
    <source>
        <dbReference type="ARBA" id="ARBA00023163"/>
    </source>
</evidence>
<evidence type="ECO:0000259" key="4">
    <source>
        <dbReference type="PROSITE" id="PS50043"/>
    </source>
</evidence>
<dbReference type="PANTHER" id="PTHR44688">
    <property type="entry name" value="DNA-BINDING TRANSCRIPTIONAL ACTIVATOR DEVR_DOSR"/>
    <property type="match status" value="1"/>
</dbReference>
<organism evidence="5">
    <name type="scientific">hydrothermal vent metagenome</name>
    <dbReference type="NCBI Taxonomy" id="652676"/>
    <lineage>
        <taxon>unclassified sequences</taxon>
        <taxon>metagenomes</taxon>
        <taxon>ecological metagenomes</taxon>
    </lineage>
</organism>
<dbReference type="SUPFAM" id="SSF46894">
    <property type="entry name" value="C-terminal effector domain of the bipartite response regulators"/>
    <property type="match status" value="1"/>
</dbReference>
<dbReference type="InterPro" id="IPR036388">
    <property type="entry name" value="WH-like_DNA-bd_sf"/>
</dbReference>
<sequence length="240" mass="27025">MNLEEFIFNTNKAESVDLLFQDFETAMGELGFDRLLLALMNDHPTLKKEAEHGVMKNYPDDWVNYYLAQGYDDIDPIRTLSFTRTGAFTWDEIIESKTLTNKQRLMFNQASEAKLFNGIGVALRGGGGAVAALGAASSEKGVDTSQPVLDKVNLMAYQFYTCFWRLMENEASAVQNFLSDREREILKWCAKGYTKVGIGERLNLSVHTVDSHVRNSMRKLDTNNITSTVVKALNLGFIQI</sequence>
<keyword evidence="2" id="KW-0238">DNA-binding</keyword>
<dbReference type="Gene3D" id="1.10.10.10">
    <property type="entry name" value="Winged helix-like DNA-binding domain superfamily/Winged helix DNA-binding domain"/>
    <property type="match status" value="1"/>
</dbReference>
<dbReference type="SMART" id="SM00421">
    <property type="entry name" value="HTH_LUXR"/>
    <property type="match status" value="1"/>
</dbReference>
<dbReference type="PRINTS" id="PR00038">
    <property type="entry name" value="HTHLUXR"/>
</dbReference>
<feature type="domain" description="HTH luxR-type" evidence="4">
    <location>
        <begin position="171"/>
        <end position="236"/>
    </location>
</feature>
<dbReference type="Gene3D" id="3.30.450.80">
    <property type="entry name" value="Transcription factor LuxR-like, autoinducer-binding domain"/>
    <property type="match status" value="1"/>
</dbReference>
<reference evidence="5" key="1">
    <citation type="submission" date="2018-06" db="EMBL/GenBank/DDBJ databases">
        <authorList>
            <person name="Zhirakovskaya E."/>
        </authorList>
    </citation>
    <scope>NUCLEOTIDE SEQUENCE</scope>
</reference>